<dbReference type="Gene3D" id="1.10.10.10">
    <property type="entry name" value="Winged helix-like DNA-binding domain superfamily/Winged helix DNA-binding domain"/>
    <property type="match status" value="1"/>
</dbReference>
<feature type="domain" description="RNA polymerase sigma factor 70 region 4 type 2" evidence="6">
    <location>
        <begin position="116"/>
        <end position="168"/>
    </location>
</feature>
<dbReference type="InterPro" id="IPR007627">
    <property type="entry name" value="RNA_pol_sigma70_r2"/>
</dbReference>
<evidence type="ECO:0000259" key="6">
    <source>
        <dbReference type="Pfam" id="PF08281"/>
    </source>
</evidence>
<comment type="similarity">
    <text evidence="1">Belongs to the sigma-70 factor family. ECF subfamily.</text>
</comment>
<dbReference type="SUPFAM" id="SSF88659">
    <property type="entry name" value="Sigma3 and sigma4 domains of RNA polymerase sigma factors"/>
    <property type="match status" value="1"/>
</dbReference>
<keyword evidence="3" id="KW-0731">Sigma factor</keyword>
<reference evidence="7 8" key="1">
    <citation type="submission" date="2019-09" db="EMBL/GenBank/DDBJ databases">
        <authorList>
            <person name="Chen X.-Y."/>
        </authorList>
    </citation>
    <scope>NUCLEOTIDE SEQUENCE [LARGE SCALE GENOMIC DNA]</scope>
    <source>
        <strain evidence="7 8">NY5</strain>
    </source>
</reference>
<evidence type="ECO:0000313" key="8">
    <source>
        <dbReference type="Proteomes" id="UP000323708"/>
    </source>
</evidence>
<dbReference type="AlphaFoldDB" id="A0A5B0WU80"/>
<keyword evidence="4" id="KW-0804">Transcription</keyword>
<gene>
    <name evidence="7" type="ORF">F0M18_12605</name>
</gene>
<dbReference type="PANTHER" id="PTHR43133">
    <property type="entry name" value="RNA POLYMERASE ECF-TYPE SIGMA FACTO"/>
    <property type="match status" value="1"/>
</dbReference>
<dbReference type="InterPro" id="IPR014284">
    <property type="entry name" value="RNA_pol_sigma-70_dom"/>
</dbReference>
<sequence length="181" mass="20649">MTREKDKFIADLVAEHGVLLERYLARKLDNPEDAAELAQEAYIRLHRLEQPENLDNARAFLFQVATNLATDQLRRRQLHFRFLRSEKSQVVDGEPADVNAAGASPEQILGARQRLKAINQALEELPFKAKQAFLLHRQNGMPYSAIAEQMQVSVSSVEKYILQALRHCRSKLAAQDNKDDE</sequence>
<evidence type="ECO:0000256" key="3">
    <source>
        <dbReference type="ARBA" id="ARBA00023082"/>
    </source>
</evidence>
<dbReference type="GO" id="GO:0003677">
    <property type="term" value="F:DNA binding"/>
    <property type="evidence" value="ECO:0007669"/>
    <property type="project" value="InterPro"/>
</dbReference>
<keyword evidence="8" id="KW-1185">Reference proteome</keyword>
<accession>A0A5B0WU80</accession>
<proteinExistence type="inferred from homology"/>
<dbReference type="GO" id="GO:0016987">
    <property type="term" value="F:sigma factor activity"/>
    <property type="evidence" value="ECO:0007669"/>
    <property type="project" value="UniProtKB-KW"/>
</dbReference>
<dbReference type="InterPro" id="IPR036388">
    <property type="entry name" value="WH-like_DNA-bd_sf"/>
</dbReference>
<dbReference type="InterPro" id="IPR013324">
    <property type="entry name" value="RNA_pol_sigma_r3/r4-like"/>
</dbReference>
<evidence type="ECO:0000256" key="1">
    <source>
        <dbReference type="ARBA" id="ARBA00010641"/>
    </source>
</evidence>
<comment type="caution">
    <text evidence="7">The sequence shown here is derived from an EMBL/GenBank/DDBJ whole genome shotgun (WGS) entry which is preliminary data.</text>
</comment>
<dbReference type="PANTHER" id="PTHR43133:SF63">
    <property type="entry name" value="RNA POLYMERASE SIGMA FACTOR FECI-RELATED"/>
    <property type="match status" value="1"/>
</dbReference>
<dbReference type="Pfam" id="PF04542">
    <property type="entry name" value="Sigma70_r2"/>
    <property type="match status" value="1"/>
</dbReference>
<dbReference type="EMBL" id="VTUX01000005">
    <property type="protein sequence ID" value="KAA1190644.1"/>
    <property type="molecule type" value="Genomic_DNA"/>
</dbReference>
<organism evidence="7 8">
    <name type="scientific">Pseudohalioglobus sediminis</name>
    <dbReference type="NCBI Taxonomy" id="2606449"/>
    <lineage>
        <taxon>Bacteria</taxon>
        <taxon>Pseudomonadati</taxon>
        <taxon>Pseudomonadota</taxon>
        <taxon>Gammaproteobacteria</taxon>
        <taxon>Cellvibrionales</taxon>
        <taxon>Halieaceae</taxon>
        <taxon>Pseudohalioglobus</taxon>
    </lineage>
</organism>
<dbReference type="InterPro" id="IPR039425">
    <property type="entry name" value="RNA_pol_sigma-70-like"/>
</dbReference>
<dbReference type="SUPFAM" id="SSF88946">
    <property type="entry name" value="Sigma2 domain of RNA polymerase sigma factors"/>
    <property type="match status" value="1"/>
</dbReference>
<dbReference type="NCBIfam" id="TIGR02937">
    <property type="entry name" value="sigma70-ECF"/>
    <property type="match status" value="1"/>
</dbReference>
<evidence type="ECO:0000256" key="4">
    <source>
        <dbReference type="ARBA" id="ARBA00023163"/>
    </source>
</evidence>
<name>A0A5B0WU80_9GAMM</name>
<dbReference type="Gene3D" id="1.10.1740.10">
    <property type="match status" value="1"/>
</dbReference>
<evidence type="ECO:0000313" key="7">
    <source>
        <dbReference type="EMBL" id="KAA1190644.1"/>
    </source>
</evidence>
<evidence type="ECO:0000256" key="2">
    <source>
        <dbReference type="ARBA" id="ARBA00023015"/>
    </source>
</evidence>
<dbReference type="GO" id="GO:0006352">
    <property type="term" value="P:DNA-templated transcription initiation"/>
    <property type="evidence" value="ECO:0007669"/>
    <property type="project" value="InterPro"/>
</dbReference>
<feature type="domain" description="RNA polymerase sigma-70 region 2" evidence="5">
    <location>
        <begin position="12"/>
        <end position="77"/>
    </location>
</feature>
<protein>
    <submittedName>
        <fullName evidence="7">Sigma-70 family RNA polymerase sigma factor</fullName>
    </submittedName>
</protein>
<dbReference type="Proteomes" id="UP000323708">
    <property type="component" value="Unassembled WGS sequence"/>
</dbReference>
<keyword evidence="2" id="KW-0805">Transcription regulation</keyword>
<dbReference type="InterPro" id="IPR013325">
    <property type="entry name" value="RNA_pol_sigma_r2"/>
</dbReference>
<dbReference type="InterPro" id="IPR013249">
    <property type="entry name" value="RNA_pol_sigma70_r4_t2"/>
</dbReference>
<evidence type="ECO:0000259" key="5">
    <source>
        <dbReference type="Pfam" id="PF04542"/>
    </source>
</evidence>
<dbReference type="Pfam" id="PF08281">
    <property type="entry name" value="Sigma70_r4_2"/>
    <property type="match status" value="1"/>
</dbReference>